<keyword evidence="4 7" id="KW-0812">Transmembrane</keyword>
<feature type="transmembrane region" description="Helical" evidence="7">
    <location>
        <begin position="107"/>
        <end position="127"/>
    </location>
</feature>
<keyword evidence="5 7" id="KW-1133">Transmembrane helix</keyword>
<sequence length="293" mass="31357">MAATTASRGAAAKWVLGSPLILFAAIFVAYPVYQGIQTGFFGLSLQNPEVPFTGLSNFTTVLTDPGFLAAARFTILFALAVTALETVLGFGLALLMNRQFPGKRVFFTMLLVPIMIAPALMGVMFRLLLNGDIGLVPALLHGVGIDISLFAPDTVVPLLVLLDVLQWTPFTFLIIYAGLQSFPTDVLEAAQIDGAGWWRTLGSVVLPIMRPIIFAAVFLRLIDAIRTFDVIYVLTAGGPGTKTTTMSIYIYKTAFESGQFGMAAAASTIVMIALVPFVPLLVKRIVHPGRGAA</sequence>
<evidence type="ECO:0000256" key="3">
    <source>
        <dbReference type="ARBA" id="ARBA00022475"/>
    </source>
</evidence>
<dbReference type="GO" id="GO:0005886">
    <property type="term" value="C:plasma membrane"/>
    <property type="evidence" value="ECO:0007669"/>
    <property type="project" value="UniProtKB-SubCell"/>
</dbReference>
<dbReference type="CDD" id="cd06261">
    <property type="entry name" value="TM_PBP2"/>
    <property type="match status" value="1"/>
</dbReference>
<evidence type="ECO:0000256" key="4">
    <source>
        <dbReference type="ARBA" id="ARBA00022692"/>
    </source>
</evidence>
<comment type="similarity">
    <text evidence="7">Belongs to the binding-protein-dependent transport system permease family.</text>
</comment>
<evidence type="ECO:0000256" key="5">
    <source>
        <dbReference type="ARBA" id="ARBA00022989"/>
    </source>
</evidence>
<evidence type="ECO:0000256" key="6">
    <source>
        <dbReference type="ARBA" id="ARBA00023136"/>
    </source>
</evidence>
<feature type="transmembrane region" description="Helical" evidence="7">
    <location>
        <begin position="73"/>
        <end position="95"/>
    </location>
</feature>
<organism evidence="9 10">
    <name type="scientific">Terrabacter aerolatus</name>
    <dbReference type="NCBI Taxonomy" id="422442"/>
    <lineage>
        <taxon>Bacteria</taxon>
        <taxon>Bacillati</taxon>
        <taxon>Actinomycetota</taxon>
        <taxon>Actinomycetes</taxon>
        <taxon>Micrococcales</taxon>
        <taxon>Intrasporangiaceae</taxon>
        <taxon>Terrabacter</taxon>
    </lineage>
</organism>
<evidence type="ECO:0000259" key="8">
    <source>
        <dbReference type="PROSITE" id="PS50928"/>
    </source>
</evidence>
<dbReference type="AlphaFoldDB" id="A0A512D605"/>
<proteinExistence type="inferred from homology"/>
<dbReference type="EMBL" id="BJYX01000030">
    <property type="protein sequence ID" value="GEO31906.1"/>
    <property type="molecule type" value="Genomic_DNA"/>
</dbReference>
<accession>A0A512D605</accession>
<evidence type="ECO:0000313" key="10">
    <source>
        <dbReference type="Proteomes" id="UP000321534"/>
    </source>
</evidence>
<comment type="subcellular location">
    <subcellularLocation>
        <location evidence="1 7">Cell membrane</location>
        <topology evidence="1 7">Multi-pass membrane protein</topology>
    </subcellularLocation>
</comment>
<dbReference type="Proteomes" id="UP000321534">
    <property type="component" value="Unassembled WGS sequence"/>
</dbReference>
<keyword evidence="10" id="KW-1185">Reference proteome</keyword>
<feature type="transmembrane region" description="Helical" evidence="7">
    <location>
        <begin position="263"/>
        <end position="282"/>
    </location>
</feature>
<dbReference type="SUPFAM" id="SSF161098">
    <property type="entry name" value="MetI-like"/>
    <property type="match status" value="1"/>
</dbReference>
<dbReference type="Pfam" id="PF00528">
    <property type="entry name" value="BPD_transp_1"/>
    <property type="match status" value="1"/>
</dbReference>
<dbReference type="Gene3D" id="1.10.3720.10">
    <property type="entry name" value="MetI-like"/>
    <property type="match status" value="1"/>
</dbReference>
<evidence type="ECO:0000256" key="2">
    <source>
        <dbReference type="ARBA" id="ARBA00022448"/>
    </source>
</evidence>
<gene>
    <name evidence="9" type="ORF">TAE01_37160</name>
</gene>
<dbReference type="OrthoDB" id="34224at2"/>
<keyword evidence="2 7" id="KW-0813">Transport</keyword>
<dbReference type="PANTHER" id="PTHR43005:SF1">
    <property type="entry name" value="SPERMIDINE_PUTRESCINE TRANSPORT SYSTEM PERMEASE PROTEIN"/>
    <property type="match status" value="1"/>
</dbReference>
<dbReference type="InterPro" id="IPR000515">
    <property type="entry name" value="MetI-like"/>
</dbReference>
<dbReference type="RefSeq" id="WP_147068285.1">
    <property type="nucleotide sequence ID" value="NZ_BAAARO010000041.1"/>
</dbReference>
<feature type="domain" description="ABC transmembrane type-1" evidence="8">
    <location>
        <begin position="71"/>
        <end position="281"/>
    </location>
</feature>
<name>A0A512D605_9MICO</name>
<keyword evidence="3" id="KW-1003">Cell membrane</keyword>
<feature type="transmembrane region" description="Helical" evidence="7">
    <location>
        <begin position="12"/>
        <end position="33"/>
    </location>
</feature>
<feature type="transmembrane region" description="Helical" evidence="7">
    <location>
        <begin position="133"/>
        <end position="151"/>
    </location>
</feature>
<feature type="transmembrane region" description="Helical" evidence="7">
    <location>
        <begin position="231"/>
        <end position="251"/>
    </location>
</feature>
<dbReference type="PROSITE" id="PS50928">
    <property type="entry name" value="ABC_TM1"/>
    <property type="match status" value="1"/>
</dbReference>
<feature type="transmembrane region" description="Helical" evidence="7">
    <location>
        <begin position="158"/>
        <end position="177"/>
    </location>
</feature>
<reference evidence="9 10" key="1">
    <citation type="submission" date="2019-07" db="EMBL/GenBank/DDBJ databases">
        <title>Whole genome shotgun sequence of Terrabacter aerolatus NBRC 106305.</title>
        <authorList>
            <person name="Hosoyama A."/>
            <person name="Uohara A."/>
            <person name="Ohji S."/>
            <person name="Ichikawa N."/>
        </authorList>
    </citation>
    <scope>NUCLEOTIDE SEQUENCE [LARGE SCALE GENOMIC DNA]</scope>
    <source>
        <strain evidence="9 10">NBRC 106305</strain>
    </source>
</reference>
<evidence type="ECO:0000313" key="9">
    <source>
        <dbReference type="EMBL" id="GEO31906.1"/>
    </source>
</evidence>
<dbReference type="GO" id="GO:0055085">
    <property type="term" value="P:transmembrane transport"/>
    <property type="evidence" value="ECO:0007669"/>
    <property type="project" value="InterPro"/>
</dbReference>
<protein>
    <submittedName>
        <fullName evidence="9">ABC transporter permease</fullName>
    </submittedName>
</protein>
<feature type="transmembrane region" description="Helical" evidence="7">
    <location>
        <begin position="197"/>
        <end position="219"/>
    </location>
</feature>
<evidence type="ECO:0000256" key="1">
    <source>
        <dbReference type="ARBA" id="ARBA00004651"/>
    </source>
</evidence>
<dbReference type="PANTHER" id="PTHR43005">
    <property type="entry name" value="BLR7065 PROTEIN"/>
    <property type="match status" value="1"/>
</dbReference>
<evidence type="ECO:0000256" key="7">
    <source>
        <dbReference type="RuleBase" id="RU363032"/>
    </source>
</evidence>
<comment type="caution">
    <text evidence="9">The sequence shown here is derived from an EMBL/GenBank/DDBJ whole genome shotgun (WGS) entry which is preliminary data.</text>
</comment>
<keyword evidence="6 7" id="KW-0472">Membrane</keyword>
<dbReference type="InterPro" id="IPR035906">
    <property type="entry name" value="MetI-like_sf"/>
</dbReference>